<dbReference type="EMBL" id="CP011129">
    <property type="protein sequence ID" value="ALN78694.1"/>
    <property type="molecule type" value="Genomic_DNA"/>
</dbReference>
<dbReference type="GO" id="GO:0004683">
    <property type="term" value="F:calcium/calmodulin-dependent protein kinase activity"/>
    <property type="evidence" value="ECO:0007669"/>
    <property type="project" value="InterPro"/>
</dbReference>
<feature type="domain" description="Calcium/calmodulin-dependent protein kinase II association-domain" evidence="1">
    <location>
        <begin position="27"/>
        <end position="142"/>
    </location>
</feature>
<dbReference type="InterPro" id="IPR016887">
    <property type="entry name" value="UCP028470_steroid_isom-rel"/>
</dbReference>
<evidence type="ECO:0000313" key="3">
    <source>
        <dbReference type="Proteomes" id="UP000060787"/>
    </source>
</evidence>
<accession>A0A0S2F578</accession>
<dbReference type="eggNOG" id="COG4875">
    <property type="taxonomic scope" value="Bacteria"/>
</dbReference>
<dbReference type="Pfam" id="PF08332">
    <property type="entry name" value="CaMKII_AD"/>
    <property type="match status" value="1"/>
</dbReference>
<keyword evidence="3" id="KW-1185">Reference proteome</keyword>
<dbReference type="InterPro" id="IPR013543">
    <property type="entry name" value="Ca/CaM-dep_prot_kinase-assoc"/>
</dbReference>
<dbReference type="KEGG" id="lab:LA76x_0533"/>
<evidence type="ECO:0000259" key="1">
    <source>
        <dbReference type="Pfam" id="PF08332"/>
    </source>
</evidence>
<name>A0A0S2F578_LYSAN</name>
<gene>
    <name evidence="2" type="ORF">LA76x_0533</name>
</gene>
<protein>
    <recommendedName>
        <fullName evidence="1">Calcium/calmodulin-dependent protein kinase II association-domain domain-containing protein</fullName>
    </recommendedName>
</protein>
<dbReference type="GO" id="GO:0005516">
    <property type="term" value="F:calmodulin binding"/>
    <property type="evidence" value="ECO:0007669"/>
    <property type="project" value="InterPro"/>
</dbReference>
<reference evidence="2 3" key="1">
    <citation type="journal article" date="2015" name="BMC Genomics">
        <title>Comparative genomics and metabolic profiling of the genus Lysobacter.</title>
        <authorList>
            <person name="de Bruijn I."/>
            <person name="Cheng X."/>
            <person name="de Jager V."/>
            <person name="Exposito R.G."/>
            <person name="Watrous J."/>
            <person name="Patel N."/>
            <person name="Postma J."/>
            <person name="Dorrestein P.C."/>
            <person name="Kobayashi D."/>
            <person name="Raaijmakers J.M."/>
        </authorList>
    </citation>
    <scope>NUCLEOTIDE SEQUENCE [LARGE SCALE GENOMIC DNA]</scope>
    <source>
        <strain evidence="2 3">76</strain>
    </source>
</reference>
<dbReference type="Proteomes" id="UP000060787">
    <property type="component" value="Chromosome"/>
</dbReference>
<dbReference type="InterPro" id="IPR032710">
    <property type="entry name" value="NTF2-like_dom_sf"/>
</dbReference>
<dbReference type="AlphaFoldDB" id="A0A0S2F578"/>
<proteinExistence type="predicted"/>
<dbReference type="SUPFAM" id="SSF54427">
    <property type="entry name" value="NTF2-like"/>
    <property type="match status" value="1"/>
</dbReference>
<evidence type="ECO:0000313" key="2">
    <source>
        <dbReference type="EMBL" id="ALN78694.1"/>
    </source>
</evidence>
<dbReference type="NCBIfam" id="TIGR02246">
    <property type="entry name" value="SgcJ/EcaC family oxidoreductase"/>
    <property type="match status" value="1"/>
</dbReference>
<dbReference type="PIRSF" id="PIRSF028470">
    <property type="entry name" value="UCP028470"/>
    <property type="match status" value="1"/>
</dbReference>
<sequence>MVLLPASMPAGARAPKGAACAQVTEPQVAALFNRWNDSLRTGDPDKVLANYAEDGVLLATLSNEPRTSRAAMRDYFVKFLKSEPQGTIDKRVIKIGCNVAQDLGTYAFKFADGKTVHARYTYVYEWRNGKWLIAHHHSSAMPEPVGGAGGTKPRR</sequence>
<dbReference type="InterPro" id="IPR011944">
    <property type="entry name" value="Steroid_delta5-4_isomerase"/>
</dbReference>
<dbReference type="Gene3D" id="3.10.450.50">
    <property type="match status" value="1"/>
</dbReference>
<organism evidence="2 3">
    <name type="scientific">Lysobacter antibioticus</name>
    <dbReference type="NCBI Taxonomy" id="84531"/>
    <lineage>
        <taxon>Bacteria</taxon>
        <taxon>Pseudomonadati</taxon>
        <taxon>Pseudomonadota</taxon>
        <taxon>Gammaproteobacteria</taxon>
        <taxon>Lysobacterales</taxon>
        <taxon>Lysobacteraceae</taxon>
        <taxon>Lysobacter</taxon>
    </lineage>
</organism>
<dbReference type="PATRIC" id="fig|84531.8.peg.557"/>